<name>A0ACC1PRX0_9APHY</name>
<comment type="caution">
    <text evidence="1">The sequence shown here is derived from an EMBL/GenBank/DDBJ whole genome shotgun (WGS) entry which is preliminary data.</text>
</comment>
<accession>A0ACC1PRX0</accession>
<dbReference type="EMBL" id="JANSHE010001762">
    <property type="protein sequence ID" value="KAJ3001242.1"/>
    <property type="molecule type" value="Genomic_DNA"/>
</dbReference>
<protein>
    <submittedName>
        <fullName evidence="1">Uncharacterized protein</fullName>
    </submittedName>
</protein>
<evidence type="ECO:0000313" key="2">
    <source>
        <dbReference type="Proteomes" id="UP001144978"/>
    </source>
</evidence>
<gene>
    <name evidence="1" type="ORF">NUW54_g6555</name>
</gene>
<evidence type="ECO:0000313" key="1">
    <source>
        <dbReference type="EMBL" id="KAJ3001242.1"/>
    </source>
</evidence>
<proteinExistence type="predicted"/>
<keyword evidence="2" id="KW-1185">Reference proteome</keyword>
<organism evidence="1 2">
    <name type="scientific">Trametes sanguinea</name>
    <dbReference type="NCBI Taxonomy" id="158606"/>
    <lineage>
        <taxon>Eukaryota</taxon>
        <taxon>Fungi</taxon>
        <taxon>Dikarya</taxon>
        <taxon>Basidiomycota</taxon>
        <taxon>Agaricomycotina</taxon>
        <taxon>Agaricomycetes</taxon>
        <taxon>Polyporales</taxon>
        <taxon>Polyporaceae</taxon>
        <taxon>Trametes</taxon>
    </lineage>
</organism>
<sequence length="853" mass="94456">MIHSKDVRTYHRWDKAAKNAQTAEAKAKEKKKEQRQTALAVMELEMEGKEREIRKRREQRTKSTTTKRKRSSVVFSSDDEGSKRKKRSKQGVAESETEAFIDDDAPTPSPYEPDESSSAASDLSSLSDDEVVVEETPRPKKKKRAAKEPLRAEVEAAKTRLARSDVEDAVSEAPSSMSTATEERTSRISAWAASARSAVASTPTTVKSGSSSQPSIRTAAIPATPYMPARATNGKTKPPVKQVERSDAGREARESAGKKGLAATKSKGSKRLLDESEKEENPKRKRAKQDPVAHGGMHLKRQSSGKSKDVSGLGRKGGKVVKHEKVPVDPMSGFVGTHQVLVTEEGIWDAMLNQTNIGKNANKYYILQVLHPPEDDTWPPEMAIKQFKKQFRSKSGVPWENRFGMNSLVTGRYVWLERAYDDDDDKSSGTRKQLTAQSSKQDDDAEPIPDSVLPPEVQRTQRLSGVDQIDFERFRLLNAHLSSMNYDVNKRPLGKLAKSTILSGFTALKAGSLKSSHNLTEKLLDRTVVSNRQSMTSQTNITRTGAGRGAWGYGKLSSGFSPRDCNASYRRTVASEVIESAIPKDSDGRPMNPLDARFRMLQLSKMEPIPRSSPEFAALVAYAQNTDHTTDSHSTAAGSSRDLAQQPVSRFDVLHAFRVEREHETNAWLKAGFDKLPDGNRLLLWHGSRTTNFVAPVTGYMFGKGVYFADMMYKSAKFCHADVGDKTGLLLLCDVASKPFYEQYQENLRAAEECKEAGALSTKGMGRSQPTDWTCAGMCLRDHDLRGCHMPIGPAEEVTDPKGVFKLHHNEVGSVTSHATFAVGSLINFLAMQYIVYDVSQIRLRYLLMVKMG</sequence>
<dbReference type="Proteomes" id="UP001144978">
    <property type="component" value="Unassembled WGS sequence"/>
</dbReference>
<reference evidence="1" key="1">
    <citation type="submission" date="2022-08" db="EMBL/GenBank/DDBJ databases">
        <title>Genome Sequence of Pycnoporus sanguineus.</title>
        <authorList>
            <person name="Buettner E."/>
        </authorList>
    </citation>
    <scope>NUCLEOTIDE SEQUENCE</scope>
    <source>
        <strain evidence="1">CG-C14</strain>
    </source>
</reference>